<gene>
    <name evidence="2" type="ORF">Cgig2_018513</name>
</gene>
<sequence>MVQEEVDQEIPLVRNDVEPDLIDVDLVDTTITQHTYFEDEEVDVSEDEEDEFSDRESDIDSLDRDLEADDSENDKWNFPPEAEGINVARAVELQCMMLFRGWRYRPKEEHFTGKTVTEAIKNKPPEHISEKNRSNRLSQKITLSNGAKSTARIYHDEIMPLYNLAKDSTQGPTEEQTTEIPQDPPYVQLWKKTKKSMVLTISPSRRLTLKFSRRNLVITEDLGLDWCHIEEVEIERNPTTQESNSLPSYSNCNRRRLHYKVNLVS</sequence>
<dbReference type="EMBL" id="JAKOGI010000065">
    <property type="protein sequence ID" value="KAJ8445980.1"/>
    <property type="molecule type" value="Genomic_DNA"/>
</dbReference>
<accession>A0A9Q1QMX7</accession>
<evidence type="ECO:0000313" key="3">
    <source>
        <dbReference type="Proteomes" id="UP001153076"/>
    </source>
</evidence>
<comment type="caution">
    <text evidence="2">The sequence shown here is derived from an EMBL/GenBank/DDBJ whole genome shotgun (WGS) entry which is preliminary data.</text>
</comment>
<name>A0A9Q1QMX7_9CARY</name>
<dbReference type="OrthoDB" id="1292058at2759"/>
<feature type="compositionally biased region" description="Acidic residues" evidence="1">
    <location>
        <begin position="38"/>
        <end position="53"/>
    </location>
</feature>
<dbReference type="AlphaFoldDB" id="A0A9Q1QMX7"/>
<organism evidence="2 3">
    <name type="scientific">Carnegiea gigantea</name>
    <dbReference type="NCBI Taxonomy" id="171969"/>
    <lineage>
        <taxon>Eukaryota</taxon>
        <taxon>Viridiplantae</taxon>
        <taxon>Streptophyta</taxon>
        <taxon>Embryophyta</taxon>
        <taxon>Tracheophyta</taxon>
        <taxon>Spermatophyta</taxon>
        <taxon>Magnoliopsida</taxon>
        <taxon>eudicotyledons</taxon>
        <taxon>Gunneridae</taxon>
        <taxon>Pentapetalae</taxon>
        <taxon>Caryophyllales</taxon>
        <taxon>Cactineae</taxon>
        <taxon>Cactaceae</taxon>
        <taxon>Cactoideae</taxon>
        <taxon>Echinocereeae</taxon>
        <taxon>Carnegiea</taxon>
    </lineage>
</organism>
<feature type="compositionally biased region" description="Basic and acidic residues" evidence="1">
    <location>
        <begin position="54"/>
        <end position="65"/>
    </location>
</feature>
<keyword evidence="3" id="KW-1185">Reference proteome</keyword>
<feature type="region of interest" description="Disordered" evidence="1">
    <location>
        <begin position="38"/>
        <end position="75"/>
    </location>
</feature>
<reference evidence="2" key="1">
    <citation type="submission" date="2022-04" db="EMBL/GenBank/DDBJ databases">
        <title>Carnegiea gigantea Genome sequencing and assembly v2.</title>
        <authorList>
            <person name="Copetti D."/>
            <person name="Sanderson M.J."/>
            <person name="Burquez A."/>
            <person name="Wojciechowski M.F."/>
        </authorList>
    </citation>
    <scope>NUCLEOTIDE SEQUENCE</scope>
    <source>
        <strain evidence="2">SGP5-SGP5p</strain>
        <tissue evidence="2">Aerial part</tissue>
    </source>
</reference>
<protein>
    <submittedName>
        <fullName evidence="2">Uncharacterized protein</fullName>
    </submittedName>
</protein>
<evidence type="ECO:0000313" key="2">
    <source>
        <dbReference type="EMBL" id="KAJ8445980.1"/>
    </source>
</evidence>
<proteinExistence type="predicted"/>
<dbReference type="Proteomes" id="UP001153076">
    <property type="component" value="Unassembled WGS sequence"/>
</dbReference>
<evidence type="ECO:0000256" key="1">
    <source>
        <dbReference type="SAM" id="MobiDB-lite"/>
    </source>
</evidence>